<reference evidence="4 5" key="1">
    <citation type="journal article" date="2011" name="Science">
        <title>Comparative functional genomics of the fission yeasts.</title>
        <authorList>
            <person name="Rhind N."/>
            <person name="Chen Z."/>
            <person name="Yassour M."/>
            <person name="Thompson D.A."/>
            <person name="Haas B.J."/>
            <person name="Habib N."/>
            <person name="Wapinski I."/>
            <person name="Roy S."/>
            <person name="Lin M.F."/>
            <person name="Heiman D.I."/>
            <person name="Young S.K."/>
            <person name="Furuya K."/>
            <person name="Guo Y."/>
            <person name="Pidoux A."/>
            <person name="Chen H.M."/>
            <person name="Robbertse B."/>
            <person name="Goldberg J.M."/>
            <person name="Aoki K."/>
            <person name="Bayne E.H."/>
            <person name="Berlin A.M."/>
            <person name="Desjardins C.A."/>
            <person name="Dobbs E."/>
            <person name="Dukaj L."/>
            <person name="Fan L."/>
            <person name="FitzGerald M.G."/>
            <person name="French C."/>
            <person name="Gujja S."/>
            <person name="Hansen K."/>
            <person name="Keifenheim D."/>
            <person name="Levin J.Z."/>
            <person name="Mosher R.A."/>
            <person name="Mueller C.A."/>
            <person name="Pfiffner J."/>
            <person name="Priest M."/>
            <person name="Russ C."/>
            <person name="Smialowska A."/>
            <person name="Swoboda P."/>
            <person name="Sykes S.M."/>
            <person name="Vaughn M."/>
            <person name="Vengrova S."/>
            <person name="Yoder R."/>
            <person name="Zeng Q."/>
            <person name="Allshire R."/>
            <person name="Baulcombe D."/>
            <person name="Birren B.W."/>
            <person name="Brown W."/>
            <person name="Ekwall K."/>
            <person name="Kellis M."/>
            <person name="Leatherwood J."/>
            <person name="Levin H."/>
            <person name="Margalit H."/>
            <person name="Martienssen R."/>
            <person name="Nieduszynski C.A."/>
            <person name="Spatafora J.W."/>
            <person name="Friedman N."/>
            <person name="Dalgaard J.Z."/>
            <person name="Baumann P."/>
            <person name="Niki H."/>
            <person name="Regev A."/>
            <person name="Nusbaum C."/>
        </authorList>
    </citation>
    <scope>NUCLEOTIDE SEQUENCE [LARGE SCALE GENOMIC DNA]</scope>
    <source>
        <strain evidence="5">yFS286</strain>
    </source>
</reference>
<gene>
    <name evidence="3" type="primary">NCS2</name>
    <name evidence="3" type="synonym">CTU2</name>
    <name evidence="4" type="ORF">SOCG_04900</name>
</gene>
<keyword evidence="2 3" id="KW-0819">tRNA processing</keyword>
<dbReference type="InterPro" id="IPR019407">
    <property type="entry name" value="CTU2"/>
</dbReference>
<evidence type="ECO:0000256" key="3">
    <source>
        <dbReference type="HAMAP-Rule" id="MF_03054"/>
    </source>
</evidence>
<dbReference type="PANTHER" id="PTHR20882">
    <property type="entry name" value="CYTOPLASMIC TRNA 2-THIOLATION PROTEIN 2"/>
    <property type="match status" value="1"/>
</dbReference>
<protein>
    <recommendedName>
        <fullName evidence="3">Cytoplasmic tRNA 2-thiolation protein 2</fullName>
    </recommendedName>
</protein>
<dbReference type="GO" id="GO:0016779">
    <property type="term" value="F:nucleotidyltransferase activity"/>
    <property type="evidence" value="ECO:0007669"/>
    <property type="project" value="UniProtKB-UniRule"/>
</dbReference>
<organism evidence="4 5">
    <name type="scientific">Schizosaccharomyces octosporus (strain yFS286)</name>
    <name type="common">Fission yeast</name>
    <name type="synonym">Octosporomyces octosporus</name>
    <dbReference type="NCBI Taxonomy" id="483514"/>
    <lineage>
        <taxon>Eukaryota</taxon>
        <taxon>Fungi</taxon>
        <taxon>Dikarya</taxon>
        <taxon>Ascomycota</taxon>
        <taxon>Taphrinomycotina</taxon>
        <taxon>Schizosaccharomycetes</taxon>
        <taxon>Schizosaccharomycetales</taxon>
        <taxon>Schizosaccharomycetaceae</taxon>
        <taxon>Schizosaccharomyces</taxon>
    </lineage>
</organism>
<dbReference type="HAMAP" id="MF_03054">
    <property type="entry name" value="CTU2"/>
    <property type="match status" value="1"/>
</dbReference>
<dbReference type="VEuPathDB" id="FungiDB:SOCG_04900"/>
<comment type="similarity">
    <text evidence="3">Belongs to the CTU2/NCS2 family.</text>
</comment>
<dbReference type="PANTHER" id="PTHR20882:SF14">
    <property type="entry name" value="CYTOPLASMIC TRNA 2-THIOLATION PROTEIN 2"/>
    <property type="match status" value="1"/>
</dbReference>
<sequence>MQNINENDNDRVFLCKKCKKQATVMSRSEYTCDGCFVRSTENKIRRQFELLRPNLENRRSQKALLAVSGGISSMAMLETAYYLSRHRKDNYRPMFDDFLVVHLQSKSLQNEEECTQTINVIKKAIDNRYTQCKFEVIQEEDLLKEASYIDGNGNFSSGGTSEHNTFNLEAIPSLASRQDLLYRIREQALVAIAEKEHCDTIVFGDCGTTIAARVLELVAQGRGYAIPWCTSVCSKLPEFPVSLLRPLRDVLSSELNSYMKIKQLDYLPKEIEERPSTISGVAENYFTNLNNHFPSLVNTVVRMSSKLGVPEVQKTCSLCKLPMQENAEAWLQKTTVQHPSERQEDAAANPDICYACSVSLKNIKQPLRIPTVKKEQ</sequence>
<dbReference type="GO" id="GO:0000049">
    <property type="term" value="F:tRNA binding"/>
    <property type="evidence" value="ECO:0007669"/>
    <property type="project" value="InterPro"/>
</dbReference>
<comment type="function">
    <text evidence="3">Plays a central role in 2-thiolation of mcm(5)S(2)U at tRNA wobble positions of tRNA(Lys), tRNA(Glu) and tRNA(Gln). May act by forming a heterodimer with NCS6 that ligates sulfur from thiocarboxylated URM1 onto the uridine of tRNAs at wobble position. Prior mcm(5) tRNA modification by the elongator complex is required for 2-thiolation. May also be involved in protein urmylation.</text>
</comment>
<dbReference type="Proteomes" id="UP000016088">
    <property type="component" value="Unassembled WGS sequence"/>
</dbReference>
<accession>S9PW32</accession>
<dbReference type="OrthoDB" id="25129at2759"/>
<dbReference type="HOGENOM" id="CLU_024534_3_0_1"/>
<dbReference type="OMA" id="KQRKQMM"/>
<dbReference type="UniPathway" id="UPA00988"/>
<keyword evidence="1 3" id="KW-0963">Cytoplasm</keyword>
<dbReference type="GO" id="GO:0002144">
    <property type="term" value="C:cytosolic tRNA wobble base thiouridylase complex"/>
    <property type="evidence" value="ECO:0007669"/>
    <property type="project" value="EnsemblFungi"/>
</dbReference>
<dbReference type="GO" id="GO:0032447">
    <property type="term" value="P:protein urmylation"/>
    <property type="evidence" value="ECO:0007669"/>
    <property type="project" value="UniProtKB-UniRule"/>
</dbReference>
<dbReference type="SUPFAM" id="SSF52402">
    <property type="entry name" value="Adenine nucleotide alpha hydrolases-like"/>
    <property type="match status" value="1"/>
</dbReference>
<comment type="pathway">
    <text evidence="3">tRNA modification; 5-methoxycarbonylmethyl-2-thiouridine-tRNA biosynthesis.</text>
</comment>
<dbReference type="AlphaFoldDB" id="S9PW32"/>
<proteinExistence type="inferred from homology"/>
<name>S9PW32_SCHOY</name>
<dbReference type="RefSeq" id="XP_013019501.1">
    <property type="nucleotide sequence ID" value="XM_013164047.1"/>
</dbReference>
<dbReference type="GeneID" id="25033860"/>
<keyword evidence="5" id="KW-1185">Reference proteome</keyword>
<evidence type="ECO:0000313" key="5">
    <source>
        <dbReference type="Proteomes" id="UP000016088"/>
    </source>
</evidence>
<evidence type="ECO:0000313" key="4">
    <source>
        <dbReference type="EMBL" id="EPX72207.1"/>
    </source>
</evidence>
<dbReference type="Gene3D" id="3.40.50.620">
    <property type="entry name" value="HUPs"/>
    <property type="match status" value="1"/>
</dbReference>
<comment type="subcellular location">
    <subcellularLocation>
        <location evidence="3">Cytoplasm</location>
    </subcellularLocation>
</comment>
<evidence type="ECO:0000256" key="1">
    <source>
        <dbReference type="ARBA" id="ARBA00022490"/>
    </source>
</evidence>
<dbReference type="GO" id="GO:0002143">
    <property type="term" value="P:tRNA wobble position uridine thiolation"/>
    <property type="evidence" value="ECO:0007669"/>
    <property type="project" value="EnsemblFungi"/>
</dbReference>
<dbReference type="eggNOG" id="KOG2594">
    <property type="taxonomic scope" value="Eukaryota"/>
</dbReference>
<dbReference type="GO" id="GO:0103016">
    <property type="term" value="F:tRNA-uridine 2-sulfurtransferase activity"/>
    <property type="evidence" value="ECO:0007669"/>
    <property type="project" value="EnsemblFungi"/>
</dbReference>
<dbReference type="Pfam" id="PF10288">
    <property type="entry name" value="CTU2"/>
    <property type="match status" value="1"/>
</dbReference>
<dbReference type="InterPro" id="IPR014729">
    <property type="entry name" value="Rossmann-like_a/b/a_fold"/>
</dbReference>
<dbReference type="EMBL" id="KE503207">
    <property type="protein sequence ID" value="EPX72207.1"/>
    <property type="molecule type" value="Genomic_DNA"/>
</dbReference>
<evidence type="ECO:0000256" key="2">
    <source>
        <dbReference type="ARBA" id="ARBA00022694"/>
    </source>
</evidence>